<keyword evidence="5" id="KW-0460">Magnesium</keyword>
<sequence>MTSDDFDQKVKKQMAGHKPTLLETEKKHAAVLLPVSLSGEPSVILTIRAAHLKSHPGDVSFPGGMVESFDGSIEAAALRETHEEINLKPDDFQVHGRLSSALSKNGVVVHPVVGTIKDASSYLASPDEIAKIFEVPWQFFAETTPELTPFNRHGIEIQVPHFYYEGHHIWGLTAMILLEFINIVEGTQWPLPPFHQSKVYSR</sequence>
<dbReference type="SUPFAM" id="SSF55811">
    <property type="entry name" value="Nudix"/>
    <property type="match status" value="1"/>
</dbReference>
<evidence type="ECO:0000256" key="6">
    <source>
        <dbReference type="ARBA" id="ARBA00023211"/>
    </source>
</evidence>
<evidence type="ECO:0000256" key="4">
    <source>
        <dbReference type="ARBA" id="ARBA00022801"/>
    </source>
</evidence>
<evidence type="ECO:0000256" key="1">
    <source>
        <dbReference type="ARBA" id="ARBA00001936"/>
    </source>
</evidence>
<dbReference type="GO" id="GO:0035539">
    <property type="term" value="F:8-oxo-7,8-dihydrodeoxyguanosine triphosphate pyrophosphatase activity"/>
    <property type="evidence" value="ECO:0007669"/>
    <property type="project" value="UniProtKB-EC"/>
</dbReference>
<feature type="compositionally biased region" description="Basic and acidic residues" evidence="7">
    <location>
        <begin position="1"/>
        <end position="10"/>
    </location>
</feature>
<dbReference type="PANTHER" id="PTHR12992:SF11">
    <property type="entry name" value="MITOCHONDRIAL COENZYME A DIPHOSPHATASE NUDT8"/>
    <property type="match status" value="1"/>
</dbReference>
<gene>
    <name evidence="9" type="ORF">ACFOND_10240</name>
</gene>
<dbReference type="PANTHER" id="PTHR12992">
    <property type="entry name" value="NUDIX HYDROLASE"/>
    <property type="match status" value="1"/>
</dbReference>
<evidence type="ECO:0000313" key="10">
    <source>
        <dbReference type="Proteomes" id="UP001595710"/>
    </source>
</evidence>
<evidence type="ECO:0000256" key="5">
    <source>
        <dbReference type="ARBA" id="ARBA00022842"/>
    </source>
</evidence>
<keyword evidence="3" id="KW-0479">Metal-binding</keyword>
<name>A0ABV7WUA8_9GAMM</name>
<dbReference type="InterPro" id="IPR015797">
    <property type="entry name" value="NUDIX_hydrolase-like_dom_sf"/>
</dbReference>
<dbReference type="InterPro" id="IPR045121">
    <property type="entry name" value="CoAse"/>
</dbReference>
<dbReference type="EMBL" id="JBHRYN010000012">
    <property type="protein sequence ID" value="MFC3702020.1"/>
    <property type="molecule type" value="Genomic_DNA"/>
</dbReference>
<keyword evidence="10" id="KW-1185">Reference proteome</keyword>
<proteinExistence type="predicted"/>
<dbReference type="InterPro" id="IPR000086">
    <property type="entry name" value="NUDIX_hydrolase_dom"/>
</dbReference>
<keyword evidence="6" id="KW-0464">Manganese</keyword>
<dbReference type="CDD" id="cd03426">
    <property type="entry name" value="NUDIX_CoAse_Nudt7"/>
    <property type="match status" value="1"/>
</dbReference>
<dbReference type="Pfam" id="PF00293">
    <property type="entry name" value="NUDIX"/>
    <property type="match status" value="1"/>
</dbReference>
<feature type="domain" description="Nudix hydrolase" evidence="8">
    <location>
        <begin position="26"/>
        <end position="160"/>
    </location>
</feature>
<accession>A0ABV7WUA8</accession>
<dbReference type="PROSITE" id="PS51462">
    <property type="entry name" value="NUDIX"/>
    <property type="match status" value="1"/>
</dbReference>
<evidence type="ECO:0000313" key="9">
    <source>
        <dbReference type="EMBL" id="MFC3702020.1"/>
    </source>
</evidence>
<feature type="region of interest" description="Disordered" evidence="7">
    <location>
        <begin position="1"/>
        <end position="20"/>
    </location>
</feature>
<organism evidence="9 10">
    <name type="scientific">Reinekea marina</name>
    <dbReference type="NCBI Taxonomy" id="1310421"/>
    <lineage>
        <taxon>Bacteria</taxon>
        <taxon>Pseudomonadati</taxon>
        <taxon>Pseudomonadota</taxon>
        <taxon>Gammaproteobacteria</taxon>
        <taxon>Oceanospirillales</taxon>
        <taxon>Saccharospirillaceae</taxon>
        <taxon>Reinekea</taxon>
    </lineage>
</organism>
<dbReference type="EC" id="3.6.1.55" evidence="9"/>
<protein>
    <submittedName>
        <fullName evidence="9">NUDIX hydrolase</fullName>
        <ecNumber evidence="9">3.6.1.55</ecNumber>
    </submittedName>
</protein>
<evidence type="ECO:0000256" key="7">
    <source>
        <dbReference type="SAM" id="MobiDB-lite"/>
    </source>
</evidence>
<dbReference type="RefSeq" id="WP_290281669.1">
    <property type="nucleotide sequence ID" value="NZ_JAUFQI010000001.1"/>
</dbReference>
<reference evidence="10" key="1">
    <citation type="journal article" date="2019" name="Int. J. Syst. Evol. Microbiol.">
        <title>The Global Catalogue of Microorganisms (GCM) 10K type strain sequencing project: providing services to taxonomists for standard genome sequencing and annotation.</title>
        <authorList>
            <consortium name="The Broad Institute Genomics Platform"/>
            <consortium name="The Broad Institute Genome Sequencing Center for Infectious Disease"/>
            <person name="Wu L."/>
            <person name="Ma J."/>
        </authorList>
    </citation>
    <scope>NUCLEOTIDE SEQUENCE [LARGE SCALE GENOMIC DNA]</scope>
    <source>
        <strain evidence="10">CECT 8288</strain>
    </source>
</reference>
<dbReference type="Proteomes" id="UP001595710">
    <property type="component" value="Unassembled WGS sequence"/>
</dbReference>
<evidence type="ECO:0000256" key="2">
    <source>
        <dbReference type="ARBA" id="ARBA00001946"/>
    </source>
</evidence>
<comment type="cofactor">
    <cofactor evidence="1">
        <name>Mn(2+)</name>
        <dbReference type="ChEBI" id="CHEBI:29035"/>
    </cofactor>
</comment>
<comment type="cofactor">
    <cofactor evidence="2">
        <name>Mg(2+)</name>
        <dbReference type="ChEBI" id="CHEBI:18420"/>
    </cofactor>
</comment>
<keyword evidence="4 9" id="KW-0378">Hydrolase</keyword>
<evidence type="ECO:0000259" key="8">
    <source>
        <dbReference type="PROSITE" id="PS51462"/>
    </source>
</evidence>
<comment type="caution">
    <text evidence="9">The sequence shown here is derived from an EMBL/GenBank/DDBJ whole genome shotgun (WGS) entry which is preliminary data.</text>
</comment>
<evidence type="ECO:0000256" key="3">
    <source>
        <dbReference type="ARBA" id="ARBA00022723"/>
    </source>
</evidence>
<dbReference type="Gene3D" id="3.90.79.10">
    <property type="entry name" value="Nucleoside Triphosphate Pyrophosphohydrolase"/>
    <property type="match status" value="1"/>
</dbReference>